<protein>
    <recommendedName>
        <fullName evidence="1">DSBA-like thioredoxin domain-containing protein</fullName>
    </recommendedName>
</protein>
<reference evidence="2 3" key="1">
    <citation type="journal article" date="2012" name="PLoS Pathog.">
        <title>Diverse lifestyles and strategies of plant pathogenesis encoded in the genomes of eighteen Dothideomycetes fungi.</title>
        <authorList>
            <person name="Ohm R.A."/>
            <person name="Feau N."/>
            <person name="Henrissat B."/>
            <person name="Schoch C.L."/>
            <person name="Horwitz B.A."/>
            <person name="Barry K.W."/>
            <person name="Condon B.J."/>
            <person name="Copeland A.C."/>
            <person name="Dhillon B."/>
            <person name="Glaser F."/>
            <person name="Hesse C.N."/>
            <person name="Kosti I."/>
            <person name="LaButti K."/>
            <person name="Lindquist E.A."/>
            <person name="Lucas S."/>
            <person name="Salamov A.A."/>
            <person name="Bradshaw R.E."/>
            <person name="Ciuffetti L."/>
            <person name="Hamelin R.C."/>
            <person name="Kema G.H.J."/>
            <person name="Lawrence C."/>
            <person name="Scott J.A."/>
            <person name="Spatafora J.W."/>
            <person name="Turgeon B.G."/>
            <person name="de Wit P.J.G.M."/>
            <person name="Zhong S."/>
            <person name="Goodwin S.B."/>
            <person name="Grigoriev I.V."/>
        </authorList>
    </citation>
    <scope>NUCLEOTIDE SEQUENCE [LARGE SCALE GENOMIC DNA]</scope>
    <source>
        <strain evidence="2 3">CIRAD86</strain>
    </source>
</reference>
<dbReference type="OrthoDB" id="1930760at2759"/>
<dbReference type="HOGENOM" id="CLU_069253_0_0_1"/>
<name>N1QBA4_PSEFD</name>
<dbReference type="Proteomes" id="UP000016932">
    <property type="component" value="Unassembled WGS sequence"/>
</dbReference>
<dbReference type="InterPro" id="IPR036249">
    <property type="entry name" value="Thioredoxin-like_sf"/>
</dbReference>
<dbReference type="AlphaFoldDB" id="N1QBA4"/>
<keyword evidence="3" id="KW-1185">Reference proteome</keyword>
<evidence type="ECO:0000313" key="2">
    <source>
        <dbReference type="EMBL" id="EME88383.1"/>
    </source>
</evidence>
<dbReference type="GO" id="GO:0016491">
    <property type="term" value="F:oxidoreductase activity"/>
    <property type="evidence" value="ECO:0007669"/>
    <property type="project" value="InterPro"/>
</dbReference>
<dbReference type="eggNOG" id="ENOG502SHVE">
    <property type="taxonomic scope" value="Eukaryota"/>
</dbReference>
<dbReference type="RefSeq" id="XP_007919777.1">
    <property type="nucleotide sequence ID" value="XM_007921586.1"/>
</dbReference>
<dbReference type="Gene3D" id="3.40.30.10">
    <property type="entry name" value="Glutaredoxin"/>
    <property type="match status" value="1"/>
</dbReference>
<feature type="domain" description="DSBA-like thioredoxin" evidence="1">
    <location>
        <begin position="7"/>
        <end position="216"/>
    </location>
</feature>
<evidence type="ECO:0000313" key="3">
    <source>
        <dbReference type="Proteomes" id="UP000016932"/>
    </source>
</evidence>
<dbReference type="InterPro" id="IPR001853">
    <property type="entry name" value="DSBA-like_thioredoxin_dom"/>
</dbReference>
<proteinExistence type="predicted"/>
<dbReference type="SUPFAM" id="SSF52833">
    <property type="entry name" value="Thioredoxin-like"/>
    <property type="match status" value="1"/>
</dbReference>
<gene>
    <name evidence="2" type="ORF">MYCFIDRAFT_26774</name>
</gene>
<dbReference type="PANTHER" id="PTHR13887">
    <property type="entry name" value="GLUTATHIONE S-TRANSFERASE KAPPA"/>
    <property type="match status" value="1"/>
</dbReference>
<dbReference type="CDD" id="cd03024">
    <property type="entry name" value="DsbA_FrnE"/>
    <property type="match status" value="1"/>
</dbReference>
<dbReference type="GeneID" id="19338524"/>
<sequence>MTYEAEISFTLDTICPWTYLAKRRLEKALAQIPSPSPVHFTIKYKPYQLYPNASQNGEDKKAWYKTTRYGDSDEKMEMYEHVMQNFGRAEGINFKFGGLVANTLPAHRLIQHFQESRGPEIADGMVRSLYRQYFEGERHPSSDETLLAAAKEAGIEEADARRFLEDGDEGLADVKMMIREQAGNGIDSVPYIVFEGRRRDITLEGAKEVDEYVKTLNQIIKESS</sequence>
<dbReference type="Pfam" id="PF01323">
    <property type="entry name" value="DSBA"/>
    <property type="match status" value="1"/>
</dbReference>
<dbReference type="VEuPathDB" id="FungiDB:MYCFIDRAFT_26774"/>
<dbReference type="PANTHER" id="PTHR13887:SF52">
    <property type="entry name" value="DSBA-LIKE THIOREDOXIN DOMAIN-CONTAINING PROTEIN"/>
    <property type="match status" value="1"/>
</dbReference>
<organism evidence="2 3">
    <name type="scientific">Pseudocercospora fijiensis (strain CIRAD86)</name>
    <name type="common">Black leaf streak disease fungus</name>
    <name type="synonym">Mycosphaerella fijiensis</name>
    <dbReference type="NCBI Taxonomy" id="383855"/>
    <lineage>
        <taxon>Eukaryota</taxon>
        <taxon>Fungi</taxon>
        <taxon>Dikarya</taxon>
        <taxon>Ascomycota</taxon>
        <taxon>Pezizomycotina</taxon>
        <taxon>Dothideomycetes</taxon>
        <taxon>Dothideomycetidae</taxon>
        <taxon>Mycosphaerellales</taxon>
        <taxon>Mycosphaerellaceae</taxon>
        <taxon>Pseudocercospora</taxon>
    </lineage>
</organism>
<dbReference type="EMBL" id="KB446555">
    <property type="protein sequence ID" value="EME88383.1"/>
    <property type="molecule type" value="Genomic_DNA"/>
</dbReference>
<accession>N1QBA4</accession>
<dbReference type="KEGG" id="pfj:MYCFIDRAFT_26774"/>
<evidence type="ECO:0000259" key="1">
    <source>
        <dbReference type="Pfam" id="PF01323"/>
    </source>
</evidence>